<dbReference type="EMBL" id="JBICRM010000034">
    <property type="protein sequence ID" value="MFG1709143.1"/>
    <property type="molecule type" value="Genomic_DNA"/>
</dbReference>
<dbReference type="Proteomes" id="UP001603978">
    <property type="component" value="Unassembled WGS sequence"/>
</dbReference>
<gene>
    <name evidence="1" type="ORF">ACFLIM_38725</name>
</gene>
<protein>
    <submittedName>
        <fullName evidence="1">Uncharacterized protein</fullName>
    </submittedName>
</protein>
<dbReference type="RefSeq" id="WP_393173631.1">
    <property type="nucleotide sequence ID" value="NZ_JBICRM010000034.1"/>
</dbReference>
<sequence length="89" mass="9858">MAIPAPEAEPPTTAEIAETMLSVLRRLAAAKDRRILPDQYDSVTDQLMENLAALMREFDWPRGMALEAIHHAMTHGTTLRDAMLANQTG</sequence>
<organism evidence="1 2">
    <name type="scientific">Nonomuraea marmarensis</name>
    <dbReference type="NCBI Taxonomy" id="3351344"/>
    <lineage>
        <taxon>Bacteria</taxon>
        <taxon>Bacillati</taxon>
        <taxon>Actinomycetota</taxon>
        <taxon>Actinomycetes</taxon>
        <taxon>Streptosporangiales</taxon>
        <taxon>Streptosporangiaceae</taxon>
        <taxon>Nonomuraea</taxon>
    </lineage>
</organism>
<evidence type="ECO:0000313" key="2">
    <source>
        <dbReference type="Proteomes" id="UP001603978"/>
    </source>
</evidence>
<comment type="caution">
    <text evidence="1">The sequence shown here is derived from an EMBL/GenBank/DDBJ whole genome shotgun (WGS) entry which is preliminary data.</text>
</comment>
<evidence type="ECO:0000313" key="1">
    <source>
        <dbReference type="EMBL" id="MFG1709143.1"/>
    </source>
</evidence>
<accession>A0ABW7AP19</accession>
<keyword evidence="2" id="KW-1185">Reference proteome</keyword>
<reference evidence="1 2" key="1">
    <citation type="submission" date="2024-10" db="EMBL/GenBank/DDBJ databases">
        <authorList>
            <person name="Topkara A.R."/>
            <person name="Saygin H."/>
        </authorList>
    </citation>
    <scope>NUCLEOTIDE SEQUENCE [LARGE SCALE GENOMIC DNA]</scope>
    <source>
        <strain evidence="1 2">M3C6</strain>
    </source>
</reference>
<name>A0ABW7AP19_9ACTN</name>
<proteinExistence type="predicted"/>